<name>A0ACB8E1R9_DERSI</name>
<organism evidence="1 2">
    <name type="scientific">Dermacentor silvarum</name>
    <name type="common">Tick</name>
    <dbReference type="NCBI Taxonomy" id="543639"/>
    <lineage>
        <taxon>Eukaryota</taxon>
        <taxon>Metazoa</taxon>
        <taxon>Ecdysozoa</taxon>
        <taxon>Arthropoda</taxon>
        <taxon>Chelicerata</taxon>
        <taxon>Arachnida</taxon>
        <taxon>Acari</taxon>
        <taxon>Parasitiformes</taxon>
        <taxon>Ixodida</taxon>
        <taxon>Ixodoidea</taxon>
        <taxon>Ixodidae</taxon>
        <taxon>Rhipicephalinae</taxon>
        <taxon>Dermacentor</taxon>
    </lineage>
</organism>
<gene>
    <name evidence="1" type="ORF">HPB49_016325</name>
</gene>
<dbReference type="Proteomes" id="UP000821865">
    <property type="component" value="Chromosome 1"/>
</dbReference>
<keyword evidence="2" id="KW-1185">Reference proteome</keyword>
<protein>
    <submittedName>
        <fullName evidence="1">Uncharacterized protein</fullName>
    </submittedName>
</protein>
<reference evidence="1" key="1">
    <citation type="submission" date="2020-05" db="EMBL/GenBank/DDBJ databases">
        <title>Large-scale comparative analyses of tick genomes elucidate their genetic diversity and vector capacities.</title>
        <authorList>
            <person name="Jia N."/>
            <person name="Wang J."/>
            <person name="Shi W."/>
            <person name="Du L."/>
            <person name="Sun Y."/>
            <person name="Zhan W."/>
            <person name="Jiang J."/>
            <person name="Wang Q."/>
            <person name="Zhang B."/>
            <person name="Ji P."/>
            <person name="Sakyi L.B."/>
            <person name="Cui X."/>
            <person name="Yuan T."/>
            <person name="Jiang B."/>
            <person name="Yang W."/>
            <person name="Lam T.T.-Y."/>
            <person name="Chang Q."/>
            <person name="Ding S."/>
            <person name="Wang X."/>
            <person name="Zhu J."/>
            <person name="Ruan X."/>
            <person name="Zhao L."/>
            <person name="Wei J."/>
            <person name="Que T."/>
            <person name="Du C."/>
            <person name="Cheng J."/>
            <person name="Dai P."/>
            <person name="Han X."/>
            <person name="Huang E."/>
            <person name="Gao Y."/>
            <person name="Liu J."/>
            <person name="Shao H."/>
            <person name="Ye R."/>
            <person name="Li L."/>
            <person name="Wei W."/>
            <person name="Wang X."/>
            <person name="Wang C."/>
            <person name="Yang T."/>
            <person name="Huo Q."/>
            <person name="Li W."/>
            <person name="Guo W."/>
            <person name="Chen H."/>
            <person name="Zhou L."/>
            <person name="Ni X."/>
            <person name="Tian J."/>
            <person name="Zhou Y."/>
            <person name="Sheng Y."/>
            <person name="Liu T."/>
            <person name="Pan Y."/>
            <person name="Xia L."/>
            <person name="Li J."/>
            <person name="Zhao F."/>
            <person name="Cao W."/>
        </authorList>
    </citation>
    <scope>NUCLEOTIDE SEQUENCE</scope>
    <source>
        <strain evidence="1">Dsil-2018</strain>
    </source>
</reference>
<dbReference type="EMBL" id="CM023470">
    <property type="protein sequence ID" value="KAH7980458.1"/>
    <property type="molecule type" value="Genomic_DNA"/>
</dbReference>
<comment type="caution">
    <text evidence="1">The sequence shown here is derived from an EMBL/GenBank/DDBJ whole genome shotgun (WGS) entry which is preliminary data.</text>
</comment>
<evidence type="ECO:0000313" key="1">
    <source>
        <dbReference type="EMBL" id="KAH7980458.1"/>
    </source>
</evidence>
<proteinExistence type="predicted"/>
<accession>A0ACB8E1R9</accession>
<sequence>MSGVNYPSTGWTNDLARLPRLLNSELNRLASSSGSKNKARRSYKLLTESYVVASTISACYDQEMQSMFFIRARCFRSQKKTQAPYLVHVTMSRDGRVLGGHCECPAGRKACSHLQAVLQVILLLQEKGFQEAPAHLSCTDLPQVWRRPRTQHVKASSLQSVDWRRVDEGGRDMPLPCRLYIEKFKQRSADEKRSDALLFACGLAKKIVLTSVEAQLLERNSRRQRKSLTWCQERKYRLTASNFGTVLLRRQWTDKGLGHLTSSKDLSRVPAVRYGIANEAKALQRYEEALRNTGRDVQLQCTGLFVNPEYPWLGASPDAIVYDPSEDPPWGCVEVKCPYSLKDADSEKLLTARDTCVDFDNLQHPSLKIEHPYFAQVIGSECLLQHIGTPQAIRNITIVWDINLIKLFKRRQQMSLVQWAWRQYNCGNGLRAPLSCYRGNVRPCLGAIEDRVAVDGKGPHVLCSPARARYWKLPRSSRKIAPRAQP</sequence>
<evidence type="ECO:0000313" key="2">
    <source>
        <dbReference type="Proteomes" id="UP000821865"/>
    </source>
</evidence>